<protein>
    <submittedName>
        <fullName evidence="1">Uncharacterized protein</fullName>
    </submittedName>
</protein>
<dbReference type="AlphaFoldDB" id="A0A067SNU0"/>
<reference evidence="2" key="1">
    <citation type="journal article" date="2014" name="Proc. Natl. Acad. Sci. U.S.A.">
        <title>Extensive sampling of basidiomycete genomes demonstrates inadequacy of the white-rot/brown-rot paradigm for wood decay fungi.</title>
        <authorList>
            <person name="Riley R."/>
            <person name="Salamov A.A."/>
            <person name="Brown D.W."/>
            <person name="Nagy L.G."/>
            <person name="Floudas D."/>
            <person name="Held B.W."/>
            <person name="Levasseur A."/>
            <person name="Lombard V."/>
            <person name="Morin E."/>
            <person name="Otillar R."/>
            <person name="Lindquist E.A."/>
            <person name="Sun H."/>
            <person name="LaButti K.M."/>
            <person name="Schmutz J."/>
            <person name="Jabbour D."/>
            <person name="Luo H."/>
            <person name="Baker S.E."/>
            <person name="Pisabarro A.G."/>
            <person name="Walton J.D."/>
            <person name="Blanchette R.A."/>
            <person name="Henrissat B."/>
            <person name="Martin F."/>
            <person name="Cullen D."/>
            <person name="Hibbett D.S."/>
            <person name="Grigoriev I.V."/>
        </authorList>
    </citation>
    <scope>NUCLEOTIDE SEQUENCE [LARGE SCALE GENOMIC DNA]</scope>
    <source>
        <strain evidence="2">CBS 339.88</strain>
    </source>
</reference>
<name>A0A067SNU0_GALM3</name>
<dbReference type="HOGENOM" id="CLU_2277710_0_0_1"/>
<dbReference type="EMBL" id="KL142391">
    <property type="protein sequence ID" value="KDR71707.1"/>
    <property type="molecule type" value="Genomic_DNA"/>
</dbReference>
<dbReference type="Proteomes" id="UP000027222">
    <property type="component" value="Unassembled WGS sequence"/>
</dbReference>
<sequence>MIAEQRFRLFPSRNETVATPSALFNSRLFSPRHRHRIEHRVRSGKLLGKALSKSRAVQRSRSLNSGLDYFQSSSARSLQKPKDRCAGLFNSHRSWPAHHPSR</sequence>
<gene>
    <name evidence="1" type="ORF">GALMADRAFT_776424</name>
</gene>
<keyword evidence="2" id="KW-1185">Reference proteome</keyword>
<accession>A0A067SNU0</accession>
<evidence type="ECO:0000313" key="1">
    <source>
        <dbReference type="EMBL" id="KDR71707.1"/>
    </source>
</evidence>
<proteinExistence type="predicted"/>
<organism evidence="1 2">
    <name type="scientific">Galerina marginata (strain CBS 339.88)</name>
    <dbReference type="NCBI Taxonomy" id="685588"/>
    <lineage>
        <taxon>Eukaryota</taxon>
        <taxon>Fungi</taxon>
        <taxon>Dikarya</taxon>
        <taxon>Basidiomycota</taxon>
        <taxon>Agaricomycotina</taxon>
        <taxon>Agaricomycetes</taxon>
        <taxon>Agaricomycetidae</taxon>
        <taxon>Agaricales</taxon>
        <taxon>Agaricineae</taxon>
        <taxon>Strophariaceae</taxon>
        <taxon>Galerina</taxon>
    </lineage>
</organism>
<evidence type="ECO:0000313" key="2">
    <source>
        <dbReference type="Proteomes" id="UP000027222"/>
    </source>
</evidence>